<organism evidence="2 3">
    <name type="scientific">Falsigemmobacter intermedius</name>
    <dbReference type="NCBI Taxonomy" id="1553448"/>
    <lineage>
        <taxon>Bacteria</taxon>
        <taxon>Pseudomonadati</taxon>
        <taxon>Pseudomonadota</taxon>
        <taxon>Alphaproteobacteria</taxon>
        <taxon>Rhodobacterales</taxon>
        <taxon>Paracoccaceae</taxon>
        <taxon>Falsigemmobacter</taxon>
    </lineage>
</organism>
<protein>
    <submittedName>
        <fullName evidence="2">Uncharacterized protein</fullName>
    </submittedName>
</protein>
<dbReference type="RefSeq" id="WP_128488733.1">
    <property type="nucleotide sequence ID" value="NZ_JBHLXB010000159.1"/>
</dbReference>
<keyword evidence="1" id="KW-0732">Signal</keyword>
<evidence type="ECO:0000313" key="3">
    <source>
        <dbReference type="Proteomes" id="UP000287168"/>
    </source>
</evidence>
<dbReference type="Proteomes" id="UP000287168">
    <property type="component" value="Unassembled WGS sequence"/>
</dbReference>
<dbReference type="AlphaFoldDB" id="A0A444MBC7"/>
<evidence type="ECO:0000313" key="2">
    <source>
        <dbReference type="EMBL" id="RWY41041.1"/>
    </source>
</evidence>
<sequence length="100" mass="10192">MTSLPRHLSLLIALLMGGAVPMPALAAGENLKVTSLKASAAGFYEVVVATPTAGRPVTCVLRDASGKALARNTWISQTPETTVPVRHPGAPPCSAVCAAD</sequence>
<keyword evidence="3" id="KW-1185">Reference proteome</keyword>
<reference evidence="2 3" key="1">
    <citation type="journal article" date="2015" name="Int. J. Syst. Evol. Microbiol.">
        <title>Gemmobacter intermedius sp. nov., isolated from a white stork (Ciconia ciconia).</title>
        <authorList>
            <person name="Kampfer P."/>
            <person name="Jerzak L."/>
            <person name="Wilharm G."/>
            <person name="Golke J."/>
            <person name="Busse H.J."/>
            <person name="Glaeser S.P."/>
        </authorList>
    </citation>
    <scope>NUCLEOTIDE SEQUENCE [LARGE SCALE GENOMIC DNA]</scope>
    <source>
        <strain evidence="2 3">119/4</strain>
    </source>
</reference>
<proteinExistence type="predicted"/>
<accession>A0A444MBC7</accession>
<dbReference type="EMBL" id="SBLC01000012">
    <property type="protein sequence ID" value="RWY41041.1"/>
    <property type="molecule type" value="Genomic_DNA"/>
</dbReference>
<gene>
    <name evidence="2" type="ORF">EP867_10010</name>
</gene>
<dbReference type="OrthoDB" id="9869250at2"/>
<feature type="chain" id="PRO_5019124224" evidence="1">
    <location>
        <begin position="27"/>
        <end position="100"/>
    </location>
</feature>
<name>A0A444MBC7_9RHOB</name>
<feature type="signal peptide" evidence="1">
    <location>
        <begin position="1"/>
        <end position="26"/>
    </location>
</feature>
<evidence type="ECO:0000256" key="1">
    <source>
        <dbReference type="SAM" id="SignalP"/>
    </source>
</evidence>
<comment type="caution">
    <text evidence="2">The sequence shown here is derived from an EMBL/GenBank/DDBJ whole genome shotgun (WGS) entry which is preliminary data.</text>
</comment>